<protein>
    <submittedName>
        <fullName evidence="3">Ribonuclease H-like domain-containing protein</fullName>
    </submittedName>
</protein>
<dbReference type="InterPro" id="IPR013103">
    <property type="entry name" value="RVT_2"/>
</dbReference>
<accession>A0A6L2MZU9</accession>
<organism evidence="3">
    <name type="scientific">Tanacetum cinerariifolium</name>
    <name type="common">Dalmatian daisy</name>
    <name type="synonym">Chrysanthemum cinerariifolium</name>
    <dbReference type="NCBI Taxonomy" id="118510"/>
    <lineage>
        <taxon>Eukaryota</taxon>
        <taxon>Viridiplantae</taxon>
        <taxon>Streptophyta</taxon>
        <taxon>Embryophyta</taxon>
        <taxon>Tracheophyta</taxon>
        <taxon>Spermatophyta</taxon>
        <taxon>Magnoliopsida</taxon>
        <taxon>eudicotyledons</taxon>
        <taxon>Gunneridae</taxon>
        <taxon>Pentapetalae</taxon>
        <taxon>asterids</taxon>
        <taxon>campanulids</taxon>
        <taxon>Asterales</taxon>
        <taxon>Asteraceae</taxon>
        <taxon>Asteroideae</taxon>
        <taxon>Anthemideae</taxon>
        <taxon>Anthemidinae</taxon>
        <taxon>Tanacetum</taxon>
    </lineage>
</organism>
<comment type="caution">
    <text evidence="3">The sequence shown here is derived from an EMBL/GenBank/DDBJ whole genome shotgun (WGS) entry which is preliminary data.</text>
</comment>
<feature type="domain" description="Reverse transcriptase Ty1/copia-type" evidence="2">
    <location>
        <begin position="141"/>
        <end position="353"/>
    </location>
</feature>
<dbReference type="EMBL" id="BKCJ010007553">
    <property type="protein sequence ID" value="GEU77834.1"/>
    <property type="molecule type" value="Genomic_DNA"/>
</dbReference>
<evidence type="ECO:0000313" key="3">
    <source>
        <dbReference type="EMBL" id="GEU77834.1"/>
    </source>
</evidence>
<dbReference type="CDD" id="cd09272">
    <property type="entry name" value="RNase_HI_RT_Ty1"/>
    <property type="match status" value="1"/>
</dbReference>
<reference evidence="3" key="1">
    <citation type="journal article" date="2019" name="Sci. Rep.">
        <title>Draft genome of Tanacetum cinerariifolium, the natural source of mosquito coil.</title>
        <authorList>
            <person name="Yamashiro T."/>
            <person name="Shiraishi A."/>
            <person name="Satake H."/>
            <person name="Nakayama K."/>
        </authorList>
    </citation>
    <scope>NUCLEOTIDE SEQUENCE</scope>
</reference>
<dbReference type="InterPro" id="IPR043502">
    <property type="entry name" value="DNA/RNA_pol_sf"/>
</dbReference>
<feature type="region of interest" description="Disordered" evidence="1">
    <location>
        <begin position="1"/>
        <end position="21"/>
    </location>
</feature>
<dbReference type="SUPFAM" id="SSF56672">
    <property type="entry name" value="DNA/RNA polymerases"/>
    <property type="match status" value="1"/>
</dbReference>
<dbReference type="Pfam" id="PF07727">
    <property type="entry name" value="RVT_2"/>
    <property type="match status" value="1"/>
</dbReference>
<evidence type="ECO:0000259" key="2">
    <source>
        <dbReference type="Pfam" id="PF07727"/>
    </source>
</evidence>
<evidence type="ECO:0000256" key="1">
    <source>
        <dbReference type="SAM" id="MobiDB-lite"/>
    </source>
</evidence>
<proteinExistence type="predicted"/>
<gene>
    <name evidence="3" type="ORF">Tci_049812</name>
</gene>
<sequence>MLREDGTTLLNMSSTPGRGRNSRQWLRCSVDSFGDIFRNTLRRSHAQDIARLTEGIAGTIKTMRWPKKGTDNNCTVEFDAFGFSVKNFLTRHIILRCDSLGDLYSVTSPSPTPHALLSVSLGTWHQRLGHPGEDVLHSLKSHNKYKARLVANGRSQQFCVDCDDTFSLVVKPATIRTILSLALSRNWHIHQLDVKNAFLNDDISETVYMYQPPGFVDARFLHLVCRLQRSLYGLKQAPRVWFQRFVGYADKIGFSLSRCDSSLFIYQHGSEVAYLLIYIDDIVLTASSTNLLQRVIFSLHKEFDMTDLRALNYFLGIFITRDSTCMFLSQKKNALKLLDRAHVANFNPTRTPVYTESKLGSDGILFLTYYLSQSCRELHTPLLYATIVYCDNVSAIYMTANLVQHQRTKYIEIDIHFVRDMIARGQIRVLHVPSRY</sequence>
<dbReference type="AlphaFoldDB" id="A0A6L2MZU9"/>
<name>A0A6L2MZU9_TANCI</name>